<accession>A0A1G7LXH8</accession>
<dbReference type="PROSITE" id="PS51257">
    <property type="entry name" value="PROKAR_LIPOPROTEIN"/>
    <property type="match status" value="1"/>
</dbReference>
<dbReference type="Proteomes" id="UP000182114">
    <property type="component" value="Unassembled WGS sequence"/>
</dbReference>
<gene>
    <name evidence="1" type="ORF">SAMN04487992_12220</name>
</gene>
<reference evidence="2" key="1">
    <citation type="submission" date="2016-10" db="EMBL/GenBank/DDBJ databases">
        <authorList>
            <person name="Varghese N."/>
            <person name="Submissions S."/>
        </authorList>
    </citation>
    <scope>NUCLEOTIDE SEQUENCE [LARGE SCALE GENOMIC DNA]</scope>
    <source>
        <strain evidence="2">DSM 24729</strain>
    </source>
</reference>
<sequence length="43" mass="4990">MRLKLFLLLFYVLVQSCNSQKKATPEQEQILEDAKANFVFVEG</sequence>
<keyword evidence="2" id="KW-1185">Reference proteome</keyword>
<protein>
    <submittedName>
        <fullName evidence="1">Uncharacterized protein</fullName>
    </submittedName>
</protein>
<feature type="non-terminal residue" evidence="1">
    <location>
        <position position="43"/>
    </location>
</feature>
<dbReference type="AlphaFoldDB" id="A0A1G7LXH8"/>
<organism evidence="1 2">
    <name type="scientific">Cellulophaga baltica</name>
    <dbReference type="NCBI Taxonomy" id="76594"/>
    <lineage>
        <taxon>Bacteria</taxon>
        <taxon>Pseudomonadati</taxon>
        <taxon>Bacteroidota</taxon>
        <taxon>Flavobacteriia</taxon>
        <taxon>Flavobacteriales</taxon>
        <taxon>Flavobacteriaceae</taxon>
        <taxon>Cellulophaga</taxon>
    </lineage>
</organism>
<dbReference type="EMBL" id="FNBD01000022">
    <property type="protein sequence ID" value="SDF53640.1"/>
    <property type="molecule type" value="Genomic_DNA"/>
</dbReference>
<name>A0A1G7LXH8_9FLAO</name>
<evidence type="ECO:0000313" key="2">
    <source>
        <dbReference type="Proteomes" id="UP000182114"/>
    </source>
</evidence>
<proteinExistence type="predicted"/>
<evidence type="ECO:0000313" key="1">
    <source>
        <dbReference type="EMBL" id="SDF53640.1"/>
    </source>
</evidence>